<dbReference type="EMBL" id="NRQW01000343">
    <property type="protein sequence ID" value="PLZ88368.1"/>
    <property type="molecule type" value="Genomic_DNA"/>
</dbReference>
<dbReference type="Proteomes" id="UP000235036">
    <property type="component" value="Unassembled WGS sequence"/>
</dbReference>
<protein>
    <submittedName>
        <fullName evidence="1">Uncharacterized protein</fullName>
    </submittedName>
</protein>
<reference evidence="1 2" key="1">
    <citation type="submission" date="2017-08" db="EMBL/GenBank/DDBJ databases">
        <title>Genomes of Fischerella (Mastigocladus) sp. strains.</title>
        <authorList>
            <person name="Miller S.R."/>
        </authorList>
    </citation>
    <scope>NUCLEOTIDE SEQUENCE [LARGE SCALE GENOMIC DNA]</scope>
    <source>
        <strain evidence="1 2">CCMEE 5323</strain>
    </source>
</reference>
<organism evidence="1 2">
    <name type="scientific">Fischerella muscicola CCMEE 5323</name>
    <dbReference type="NCBI Taxonomy" id="2019572"/>
    <lineage>
        <taxon>Bacteria</taxon>
        <taxon>Bacillati</taxon>
        <taxon>Cyanobacteriota</taxon>
        <taxon>Cyanophyceae</taxon>
        <taxon>Nostocales</taxon>
        <taxon>Hapalosiphonaceae</taxon>
        <taxon>Fischerella</taxon>
    </lineage>
</organism>
<sequence>MASKVISFRLSELEIQALSALQITEDESLNQTAARLLRSILGTSTTASTVSTSVDIREIVRQEVEAVALSTPSTFVDIREMVRQEVEAAISQVKGEVDKRLGELAA</sequence>
<dbReference type="RefSeq" id="WP_016869739.1">
    <property type="nucleotide sequence ID" value="NZ_CAWNVR010000447.1"/>
</dbReference>
<comment type="caution">
    <text evidence="1">The sequence shown here is derived from an EMBL/GenBank/DDBJ whole genome shotgun (WGS) entry which is preliminary data.</text>
</comment>
<gene>
    <name evidence="1" type="ORF">CEN44_15555</name>
</gene>
<keyword evidence="2" id="KW-1185">Reference proteome</keyword>
<evidence type="ECO:0000313" key="2">
    <source>
        <dbReference type="Proteomes" id="UP000235036"/>
    </source>
</evidence>
<accession>A0A2N6K1B1</accession>
<proteinExistence type="predicted"/>
<dbReference type="AlphaFoldDB" id="A0A2N6K1B1"/>
<name>A0A2N6K1B1_FISMU</name>
<evidence type="ECO:0000313" key="1">
    <source>
        <dbReference type="EMBL" id="PLZ88368.1"/>
    </source>
</evidence>